<evidence type="ECO:0000313" key="2">
    <source>
        <dbReference type="Proteomes" id="UP000053144"/>
    </source>
</evidence>
<reference evidence="2" key="1">
    <citation type="journal article" date="2015" name="Proc. Natl. Acad. Sci. U.S.A.">
        <title>Genome sequencing of adzuki bean (Vigna angularis) provides insight into high starch and low fat accumulation and domestication.</title>
        <authorList>
            <person name="Yang K."/>
            <person name="Tian Z."/>
            <person name="Chen C."/>
            <person name="Luo L."/>
            <person name="Zhao B."/>
            <person name="Wang Z."/>
            <person name="Yu L."/>
            <person name="Li Y."/>
            <person name="Sun Y."/>
            <person name="Li W."/>
            <person name="Chen Y."/>
            <person name="Li Y."/>
            <person name="Zhang Y."/>
            <person name="Ai D."/>
            <person name="Zhao J."/>
            <person name="Shang C."/>
            <person name="Ma Y."/>
            <person name="Wu B."/>
            <person name="Wang M."/>
            <person name="Gao L."/>
            <person name="Sun D."/>
            <person name="Zhang P."/>
            <person name="Guo F."/>
            <person name="Wang W."/>
            <person name="Li Y."/>
            <person name="Wang J."/>
            <person name="Varshney R.K."/>
            <person name="Wang J."/>
            <person name="Ling H.Q."/>
            <person name="Wan P."/>
        </authorList>
    </citation>
    <scope>NUCLEOTIDE SEQUENCE</scope>
    <source>
        <strain evidence="2">cv. Jingnong 6</strain>
    </source>
</reference>
<dbReference type="Proteomes" id="UP000053144">
    <property type="component" value="Chromosome 1"/>
</dbReference>
<name>A0A0L9TNF5_PHAAN</name>
<dbReference type="AlphaFoldDB" id="A0A0L9TNF5"/>
<evidence type="ECO:0000313" key="1">
    <source>
        <dbReference type="EMBL" id="KOM32118.1"/>
    </source>
</evidence>
<proteinExistence type="predicted"/>
<accession>A0A0L9TNF5</accession>
<gene>
    <name evidence="1" type="ORF">LR48_Vigan01g167400</name>
</gene>
<sequence>MMVTVEYLDFNPHLIKNGHHSRVGWYLGLFCNFGVESNSIRELLQRKKKKLEL</sequence>
<dbReference type="Gramene" id="KOM32118">
    <property type="protein sequence ID" value="KOM32118"/>
    <property type="gene ID" value="LR48_Vigan01g167400"/>
</dbReference>
<organism evidence="1 2">
    <name type="scientific">Phaseolus angularis</name>
    <name type="common">Azuki bean</name>
    <name type="synonym">Vigna angularis</name>
    <dbReference type="NCBI Taxonomy" id="3914"/>
    <lineage>
        <taxon>Eukaryota</taxon>
        <taxon>Viridiplantae</taxon>
        <taxon>Streptophyta</taxon>
        <taxon>Embryophyta</taxon>
        <taxon>Tracheophyta</taxon>
        <taxon>Spermatophyta</taxon>
        <taxon>Magnoliopsida</taxon>
        <taxon>eudicotyledons</taxon>
        <taxon>Gunneridae</taxon>
        <taxon>Pentapetalae</taxon>
        <taxon>rosids</taxon>
        <taxon>fabids</taxon>
        <taxon>Fabales</taxon>
        <taxon>Fabaceae</taxon>
        <taxon>Papilionoideae</taxon>
        <taxon>50 kb inversion clade</taxon>
        <taxon>NPAAA clade</taxon>
        <taxon>indigoferoid/millettioid clade</taxon>
        <taxon>Phaseoleae</taxon>
        <taxon>Vigna</taxon>
    </lineage>
</organism>
<protein>
    <submittedName>
        <fullName evidence="1">Uncharacterized protein</fullName>
    </submittedName>
</protein>
<dbReference type="EMBL" id="CM003371">
    <property type="protein sequence ID" value="KOM32118.1"/>
    <property type="molecule type" value="Genomic_DNA"/>
</dbReference>